<name>A0ACC0VX02_9STRA</name>
<evidence type="ECO:0000313" key="2">
    <source>
        <dbReference type="Proteomes" id="UP001163321"/>
    </source>
</evidence>
<sequence length="93" mass="10213">MTATDEGLAQEWCVNMPNGRGSRNSTRKFSSPELRKRSSWFNITTHTVAAALTDSVCEDVCDNLSSTFPGVPKSVAVSDSVTPITHRCEFMPF</sequence>
<dbReference type="Proteomes" id="UP001163321">
    <property type="component" value="Chromosome 6"/>
</dbReference>
<comment type="caution">
    <text evidence="1">The sequence shown here is derived from an EMBL/GenBank/DDBJ whole genome shotgun (WGS) entry which is preliminary data.</text>
</comment>
<dbReference type="EMBL" id="CM047585">
    <property type="protein sequence ID" value="KAI9911024.1"/>
    <property type="molecule type" value="Genomic_DNA"/>
</dbReference>
<organism evidence="1 2">
    <name type="scientific">Peronosclerospora sorghi</name>
    <dbReference type="NCBI Taxonomy" id="230839"/>
    <lineage>
        <taxon>Eukaryota</taxon>
        <taxon>Sar</taxon>
        <taxon>Stramenopiles</taxon>
        <taxon>Oomycota</taxon>
        <taxon>Peronosporomycetes</taxon>
        <taxon>Peronosporales</taxon>
        <taxon>Peronosporaceae</taxon>
        <taxon>Peronosclerospora</taxon>
    </lineage>
</organism>
<evidence type="ECO:0000313" key="1">
    <source>
        <dbReference type="EMBL" id="KAI9911024.1"/>
    </source>
</evidence>
<protein>
    <submittedName>
        <fullName evidence="1">Uncharacterized protein</fullName>
    </submittedName>
</protein>
<proteinExistence type="predicted"/>
<keyword evidence="2" id="KW-1185">Reference proteome</keyword>
<accession>A0ACC0VX02</accession>
<gene>
    <name evidence="1" type="ORF">PsorP6_010945</name>
</gene>
<reference evidence="1 2" key="1">
    <citation type="journal article" date="2022" name="bioRxiv">
        <title>The genome of the oomycete Peronosclerospora sorghi, a cosmopolitan pathogen of maize and sorghum, is inflated with dispersed pseudogenes.</title>
        <authorList>
            <person name="Fletcher K."/>
            <person name="Martin F."/>
            <person name="Isakeit T."/>
            <person name="Cavanaugh K."/>
            <person name="Magill C."/>
            <person name="Michelmore R."/>
        </authorList>
    </citation>
    <scope>NUCLEOTIDE SEQUENCE [LARGE SCALE GENOMIC DNA]</scope>
    <source>
        <strain evidence="1">P6</strain>
    </source>
</reference>